<dbReference type="Pfam" id="PF03737">
    <property type="entry name" value="RraA-like"/>
    <property type="match status" value="1"/>
</dbReference>
<feature type="domain" description="Fumarylacetoacetase-like C-terminal" evidence="3">
    <location>
        <begin position="29"/>
        <end position="233"/>
    </location>
</feature>
<keyword evidence="2" id="KW-0460">Magnesium</keyword>
<accession>A0A318L009</accession>
<comment type="caution">
    <text evidence="4">The sequence shown here is derived from an EMBL/GenBank/DDBJ whole genome shotgun (WGS) entry which is preliminary data.</text>
</comment>
<evidence type="ECO:0000256" key="2">
    <source>
        <dbReference type="PIRSR" id="PIRSR605493-1"/>
    </source>
</evidence>
<feature type="binding site" evidence="2">
    <location>
        <position position="392"/>
    </location>
    <ligand>
        <name>Mg(2+)</name>
        <dbReference type="ChEBI" id="CHEBI:18420"/>
    </ligand>
</feature>
<keyword evidence="5" id="KW-1185">Reference proteome</keyword>
<dbReference type="InterPro" id="IPR005493">
    <property type="entry name" value="RraA/RraA-like"/>
</dbReference>
<dbReference type="InterPro" id="IPR036663">
    <property type="entry name" value="Fumarylacetoacetase_C_sf"/>
</dbReference>
<protein>
    <submittedName>
        <fullName evidence="4">2-keto-4-pentenoate hydratase/2-oxohepta-3-ene-1,7-dioic acid hydratase in catechol pathway</fullName>
    </submittedName>
</protein>
<name>A0A318L009_9NOCA</name>
<dbReference type="EMBL" id="QJKF01000001">
    <property type="protein sequence ID" value="PXX71454.1"/>
    <property type="molecule type" value="Genomic_DNA"/>
</dbReference>
<sequence length="502" mass="52809">MQESLGRFMKVGNDAGDSRFSALPSRPGKIIAIHLSYASRADQRGRRPAHPSYFLEPSSSVATTGGVIERPAGTELLAFEGEIALIIGAPARRVPLESAWKHVSAVTAGNDFGLYDLRANDKGSNVRSKGGDGFTPLGPNLIDAQTVEPGALRVRTWVNGVLAQEDSSSGLIFPLPQLISDLSQHFTLEPGDVILTGTPAGSSVVVPGDVVEVEVDAPDTAGAPSSGRLVTTVTQGTHEFDAALGSLPSVDDTQRAEAWGSRSAAGLPAHPGLSDELRDKLSRVPVAALSQQLRKRGLNNVSIDGVRPTRPGARLVGTARTLRFVPNREDLFTAHGGGYNAQKRVFDTVAPGEVIVIEARGEAGSGTLGDILALRAKVRGAAGVVTDGGVRDHDAVAEIGLAVFAAGPHPAVLGRRHVPWDCDLTISCGGATVEPGDIIVGDGDGVLVLPPGIAEEVVDDALEQEVQDGWIAEQVRAGHPVHGLFPPDAEWKARYRQWRRSR</sequence>
<dbReference type="Pfam" id="PF01557">
    <property type="entry name" value="FAA_hydrolase"/>
    <property type="match status" value="1"/>
</dbReference>
<dbReference type="InterPro" id="IPR036704">
    <property type="entry name" value="RraA/RraA-like_sf"/>
</dbReference>
<dbReference type="NCBIfam" id="NF006093">
    <property type="entry name" value="PRK08245.1"/>
    <property type="match status" value="1"/>
</dbReference>
<dbReference type="InterPro" id="IPR011234">
    <property type="entry name" value="Fumarylacetoacetase-like_C"/>
</dbReference>
<dbReference type="Gene3D" id="3.50.30.40">
    <property type="entry name" value="Ribonuclease E inhibitor RraA/RraA-like"/>
    <property type="match status" value="1"/>
</dbReference>
<organism evidence="4 5">
    <name type="scientific">Nocardia tenerifensis</name>
    <dbReference type="NCBI Taxonomy" id="228006"/>
    <lineage>
        <taxon>Bacteria</taxon>
        <taxon>Bacillati</taxon>
        <taxon>Actinomycetota</taxon>
        <taxon>Actinomycetes</taxon>
        <taxon>Mycobacteriales</taxon>
        <taxon>Nocardiaceae</taxon>
        <taxon>Nocardia</taxon>
    </lineage>
</organism>
<keyword evidence="1 2" id="KW-0479">Metal-binding</keyword>
<dbReference type="NCBIfam" id="NF009399">
    <property type="entry name" value="PRK12764.1"/>
    <property type="match status" value="1"/>
</dbReference>
<dbReference type="CDD" id="cd16841">
    <property type="entry name" value="RraA_family"/>
    <property type="match status" value="1"/>
</dbReference>
<feature type="binding site" evidence="2">
    <location>
        <position position="391"/>
    </location>
    <ligand>
        <name>substrate</name>
    </ligand>
</feature>
<dbReference type="PANTHER" id="PTHR11820">
    <property type="entry name" value="ACYLPYRUVASE"/>
    <property type="match status" value="1"/>
</dbReference>
<proteinExistence type="predicted"/>
<dbReference type="PANTHER" id="PTHR11820:SF112">
    <property type="entry name" value="FUMARYLACETOACETATE HYDROLASE FAMILY PROTEIN (AFU_ORTHOLOGUE AFUA_1G02370)-RELATED"/>
    <property type="match status" value="1"/>
</dbReference>
<dbReference type="SUPFAM" id="SSF56529">
    <property type="entry name" value="FAH"/>
    <property type="match status" value="1"/>
</dbReference>
<comment type="cofactor">
    <cofactor evidence="2">
        <name>Mg(2+)</name>
        <dbReference type="ChEBI" id="CHEBI:18420"/>
    </cofactor>
</comment>
<feature type="binding site" evidence="2">
    <location>
        <begin position="369"/>
        <end position="372"/>
    </location>
    <ligand>
        <name>substrate</name>
    </ligand>
</feature>
<evidence type="ECO:0000313" key="4">
    <source>
        <dbReference type="EMBL" id="PXX71454.1"/>
    </source>
</evidence>
<dbReference type="SUPFAM" id="SSF89562">
    <property type="entry name" value="RraA-like"/>
    <property type="match status" value="1"/>
</dbReference>
<evidence type="ECO:0000259" key="3">
    <source>
        <dbReference type="Pfam" id="PF01557"/>
    </source>
</evidence>
<evidence type="ECO:0000256" key="1">
    <source>
        <dbReference type="ARBA" id="ARBA00022723"/>
    </source>
</evidence>
<evidence type="ECO:0000313" key="5">
    <source>
        <dbReference type="Proteomes" id="UP000247569"/>
    </source>
</evidence>
<dbReference type="Proteomes" id="UP000247569">
    <property type="component" value="Unassembled WGS sequence"/>
</dbReference>
<gene>
    <name evidence="4" type="ORF">DFR70_101877</name>
</gene>
<dbReference type="AlphaFoldDB" id="A0A318L009"/>
<dbReference type="Gene3D" id="3.90.850.10">
    <property type="entry name" value="Fumarylacetoacetase-like, C-terminal domain"/>
    <property type="match status" value="1"/>
</dbReference>
<reference evidence="4 5" key="1">
    <citation type="submission" date="2018-05" db="EMBL/GenBank/DDBJ databases">
        <title>Genomic Encyclopedia of Type Strains, Phase IV (KMG-IV): sequencing the most valuable type-strain genomes for metagenomic binning, comparative biology and taxonomic classification.</title>
        <authorList>
            <person name="Goeker M."/>
        </authorList>
    </citation>
    <scope>NUCLEOTIDE SEQUENCE [LARGE SCALE GENOMIC DNA]</scope>
    <source>
        <strain evidence="4 5">DSM 44704</strain>
    </source>
</reference>
<dbReference type="GO" id="GO:0046872">
    <property type="term" value="F:metal ion binding"/>
    <property type="evidence" value="ECO:0007669"/>
    <property type="project" value="UniProtKB-KW"/>
</dbReference>
<dbReference type="GO" id="GO:0003824">
    <property type="term" value="F:catalytic activity"/>
    <property type="evidence" value="ECO:0007669"/>
    <property type="project" value="InterPro"/>
</dbReference>